<dbReference type="Gene3D" id="3.40.1410.10">
    <property type="entry name" value="Chorismate lyase-like"/>
    <property type="match status" value="1"/>
</dbReference>
<comment type="caution">
    <text evidence="5">The sequence shown here is derived from an EMBL/GenBank/DDBJ whole genome shotgun (WGS) entry which is preliminary data.</text>
</comment>
<name>A0A3S3M9U2_9MICO</name>
<evidence type="ECO:0000256" key="1">
    <source>
        <dbReference type="ARBA" id="ARBA00023015"/>
    </source>
</evidence>
<dbReference type="PANTHER" id="PTHR44846">
    <property type="entry name" value="MANNOSYL-D-GLYCERATE TRANSPORT/METABOLISM SYSTEM REPRESSOR MNGR-RELATED"/>
    <property type="match status" value="1"/>
</dbReference>
<dbReference type="PANTHER" id="PTHR44846:SF17">
    <property type="entry name" value="GNTR-FAMILY TRANSCRIPTIONAL REGULATOR"/>
    <property type="match status" value="1"/>
</dbReference>
<evidence type="ECO:0000313" key="6">
    <source>
        <dbReference type="Proteomes" id="UP000285970"/>
    </source>
</evidence>
<organism evidence="5 6">
    <name type="scientific">Microbacterium enclense</name>
    <dbReference type="NCBI Taxonomy" id="993073"/>
    <lineage>
        <taxon>Bacteria</taxon>
        <taxon>Bacillati</taxon>
        <taxon>Actinomycetota</taxon>
        <taxon>Actinomycetes</taxon>
        <taxon>Micrococcales</taxon>
        <taxon>Microbacteriaceae</taxon>
        <taxon>Microbacterium</taxon>
    </lineage>
</organism>
<dbReference type="SUPFAM" id="SSF46785">
    <property type="entry name" value="Winged helix' DNA-binding domain"/>
    <property type="match status" value="1"/>
</dbReference>
<dbReference type="Pfam" id="PF00392">
    <property type="entry name" value="GntR"/>
    <property type="match status" value="1"/>
</dbReference>
<dbReference type="OrthoDB" id="3194402at2"/>
<accession>A0A3S3M9U2</accession>
<dbReference type="GO" id="GO:0003700">
    <property type="term" value="F:DNA-binding transcription factor activity"/>
    <property type="evidence" value="ECO:0007669"/>
    <property type="project" value="InterPro"/>
</dbReference>
<dbReference type="InterPro" id="IPR050679">
    <property type="entry name" value="Bact_HTH_transcr_reg"/>
</dbReference>
<keyword evidence="3" id="KW-0804">Transcription</keyword>
<keyword evidence="1" id="KW-0805">Transcription regulation</keyword>
<dbReference type="PROSITE" id="PS50949">
    <property type="entry name" value="HTH_GNTR"/>
    <property type="match status" value="1"/>
</dbReference>
<dbReference type="RefSeq" id="WP_128218824.1">
    <property type="nucleotide sequence ID" value="NZ_RBZY01000070.1"/>
</dbReference>
<feature type="domain" description="HTH gntR-type" evidence="4">
    <location>
        <begin position="23"/>
        <end position="91"/>
    </location>
</feature>
<dbReference type="EMBL" id="RBZY01000070">
    <property type="protein sequence ID" value="RWR15992.1"/>
    <property type="molecule type" value="Genomic_DNA"/>
</dbReference>
<sequence length="258" mass="28188">MTDGGETVVLPVEQLLQPTTRSSPLWIRLSTGLEAAIASGALPPGARLENEVSMSERLSLSRPTVRRAIQELVDKGLLVRRRGVGTQVVHGSVARQIDLTSLHDDLERSGRVPSTRVLDVTLAHAAPEIAAQLGLHSEARVVKIRRVRFANAAPIAVLENYLPETFADITAETLRDNGLYHQLRARGVTLRVARQRIGARRATVDEGQLLDIGRGAPVLTMDRTAYDADGAAVEYGHHCYRPDLYGFEMTLVDRGPLP</sequence>
<evidence type="ECO:0000259" key="4">
    <source>
        <dbReference type="PROSITE" id="PS50949"/>
    </source>
</evidence>
<protein>
    <submittedName>
        <fullName evidence="5">GntR family transcriptional regulator</fullName>
    </submittedName>
</protein>
<evidence type="ECO:0000256" key="2">
    <source>
        <dbReference type="ARBA" id="ARBA00023125"/>
    </source>
</evidence>
<dbReference type="SMART" id="SM00345">
    <property type="entry name" value="HTH_GNTR"/>
    <property type="match status" value="1"/>
</dbReference>
<dbReference type="InterPro" id="IPR036388">
    <property type="entry name" value="WH-like_DNA-bd_sf"/>
</dbReference>
<dbReference type="Gene3D" id="1.10.10.10">
    <property type="entry name" value="Winged helix-like DNA-binding domain superfamily/Winged helix DNA-binding domain"/>
    <property type="match status" value="1"/>
</dbReference>
<dbReference type="SUPFAM" id="SSF64288">
    <property type="entry name" value="Chorismate lyase-like"/>
    <property type="match status" value="1"/>
</dbReference>
<reference evidence="5 6" key="1">
    <citation type="journal article" date="2018" name="Front. Microbiol.">
        <title>Novel Insights Into Bacterial Dimethylsulfoniopropionate Catabolism in the East China Sea.</title>
        <authorList>
            <person name="Liu J."/>
            <person name="Liu J."/>
            <person name="Zhang S.H."/>
            <person name="Liang J."/>
            <person name="Lin H."/>
            <person name="Song D."/>
            <person name="Yang G.P."/>
            <person name="Todd J.D."/>
            <person name="Zhang X.H."/>
        </authorList>
    </citation>
    <scope>NUCLEOTIDE SEQUENCE [LARGE SCALE GENOMIC DNA]</scope>
    <source>
        <strain evidence="5 6">ZYFD042</strain>
    </source>
</reference>
<dbReference type="PRINTS" id="PR00035">
    <property type="entry name" value="HTHGNTR"/>
</dbReference>
<dbReference type="InterPro" id="IPR036390">
    <property type="entry name" value="WH_DNA-bd_sf"/>
</dbReference>
<dbReference type="GO" id="GO:0045892">
    <property type="term" value="P:negative regulation of DNA-templated transcription"/>
    <property type="evidence" value="ECO:0007669"/>
    <property type="project" value="TreeGrafter"/>
</dbReference>
<proteinExistence type="predicted"/>
<dbReference type="SMART" id="SM00866">
    <property type="entry name" value="UTRA"/>
    <property type="match status" value="1"/>
</dbReference>
<dbReference type="Pfam" id="PF07702">
    <property type="entry name" value="UTRA"/>
    <property type="match status" value="1"/>
</dbReference>
<dbReference type="Proteomes" id="UP000285970">
    <property type="component" value="Unassembled WGS sequence"/>
</dbReference>
<dbReference type="InterPro" id="IPR028978">
    <property type="entry name" value="Chorismate_lyase_/UTRA_dom_sf"/>
</dbReference>
<evidence type="ECO:0000256" key="3">
    <source>
        <dbReference type="ARBA" id="ARBA00023163"/>
    </source>
</evidence>
<dbReference type="AlphaFoldDB" id="A0A3S3M9U2"/>
<dbReference type="GO" id="GO:0003677">
    <property type="term" value="F:DNA binding"/>
    <property type="evidence" value="ECO:0007669"/>
    <property type="project" value="UniProtKB-KW"/>
</dbReference>
<gene>
    <name evidence="5" type="ORF">D8Y23_14635</name>
</gene>
<dbReference type="InterPro" id="IPR000524">
    <property type="entry name" value="Tscrpt_reg_HTH_GntR"/>
</dbReference>
<dbReference type="InterPro" id="IPR011663">
    <property type="entry name" value="UTRA"/>
</dbReference>
<keyword evidence="2" id="KW-0238">DNA-binding</keyword>
<dbReference type="CDD" id="cd07377">
    <property type="entry name" value="WHTH_GntR"/>
    <property type="match status" value="1"/>
</dbReference>
<evidence type="ECO:0000313" key="5">
    <source>
        <dbReference type="EMBL" id="RWR15992.1"/>
    </source>
</evidence>